<evidence type="ECO:0008006" key="8">
    <source>
        <dbReference type="Google" id="ProtNLM"/>
    </source>
</evidence>
<protein>
    <recommendedName>
        <fullName evidence="8">ATP11-domain-containing protein</fullName>
    </recommendedName>
</protein>
<proteinExistence type="inferred from homology"/>
<dbReference type="AlphaFoldDB" id="A0A0C3E0E2"/>
<dbReference type="FunCoup" id="A0A0C3E0E2">
    <property type="interactions" value="234"/>
</dbReference>
<dbReference type="HOGENOM" id="CLU_054226_0_0_1"/>
<accession>A0A0C3E0E2</accession>
<reference evidence="6 7" key="1">
    <citation type="submission" date="2014-04" db="EMBL/GenBank/DDBJ databases">
        <authorList>
            <consortium name="DOE Joint Genome Institute"/>
            <person name="Kuo A."/>
            <person name="Kohler A."/>
            <person name="Nagy L.G."/>
            <person name="Floudas D."/>
            <person name="Copeland A."/>
            <person name="Barry K.W."/>
            <person name="Cichocki N."/>
            <person name="Veneault-Fourrey C."/>
            <person name="LaButti K."/>
            <person name="Lindquist E.A."/>
            <person name="Lipzen A."/>
            <person name="Lundell T."/>
            <person name="Morin E."/>
            <person name="Murat C."/>
            <person name="Sun H."/>
            <person name="Tunlid A."/>
            <person name="Henrissat B."/>
            <person name="Grigoriev I.V."/>
            <person name="Hibbett D.S."/>
            <person name="Martin F."/>
            <person name="Nordberg H.P."/>
            <person name="Cantor M.N."/>
            <person name="Hua S.X."/>
        </authorList>
    </citation>
    <scope>NUCLEOTIDE SEQUENCE [LARGE SCALE GENOMIC DNA]</scope>
    <source>
        <strain evidence="6 7">Foug A</strain>
    </source>
</reference>
<feature type="region of interest" description="Disordered" evidence="5">
    <location>
        <begin position="65"/>
        <end position="108"/>
    </location>
</feature>
<dbReference type="STRING" id="1036808.A0A0C3E0E2"/>
<dbReference type="Proteomes" id="UP000053989">
    <property type="component" value="Unassembled WGS sequence"/>
</dbReference>
<reference evidence="7" key="2">
    <citation type="submission" date="2015-01" db="EMBL/GenBank/DDBJ databases">
        <title>Evolutionary Origins and Diversification of the Mycorrhizal Mutualists.</title>
        <authorList>
            <consortium name="DOE Joint Genome Institute"/>
            <consortium name="Mycorrhizal Genomics Consortium"/>
            <person name="Kohler A."/>
            <person name="Kuo A."/>
            <person name="Nagy L.G."/>
            <person name="Floudas D."/>
            <person name="Copeland A."/>
            <person name="Barry K.W."/>
            <person name="Cichocki N."/>
            <person name="Veneault-Fourrey C."/>
            <person name="LaButti K."/>
            <person name="Lindquist E.A."/>
            <person name="Lipzen A."/>
            <person name="Lundell T."/>
            <person name="Morin E."/>
            <person name="Murat C."/>
            <person name="Riley R."/>
            <person name="Ohm R."/>
            <person name="Sun H."/>
            <person name="Tunlid A."/>
            <person name="Henrissat B."/>
            <person name="Grigoriev I.V."/>
            <person name="Hibbett D.S."/>
            <person name="Martin F."/>
        </authorList>
    </citation>
    <scope>NUCLEOTIDE SEQUENCE [LARGE SCALE GENOMIC DNA]</scope>
    <source>
        <strain evidence="7">Foug A</strain>
    </source>
</reference>
<evidence type="ECO:0000256" key="1">
    <source>
        <dbReference type="ARBA" id="ARBA00004173"/>
    </source>
</evidence>
<sequence length="346" mass="38390">MLAITRPRAHLILRGLSWARCVHSRVDSSYDRKYAAKLHQKAKECDAISSNVTRKGIGLDELKEQARQEAHRKQVGAAAPSSLKHRILPDGEPSQSPGTSSTRKDSAPVKPLSSFFNIPKLLATPHTPSQIFSLWIAYHASRSAGTGRGFVWASLPVESYNTMIAIAKKYPVFVLPVPRQPEPAAASEGTAHEFYFLQWDFHPPPPQPSAADPDPFKPPSSDNALPQISTVLFTPLQEYKLRNSFATPYLVLTFYTDLSSSHGLVLLRGEITPSAATAAPDTTERYLLSQVDAQMLAMGVQKFYLWGEKKGPDARDSAPEELLRQFHETPHEFNWQELLKHSALTA</sequence>
<dbReference type="GO" id="GO:0033615">
    <property type="term" value="P:mitochondrial proton-transporting ATP synthase complex assembly"/>
    <property type="evidence" value="ECO:0007669"/>
    <property type="project" value="TreeGrafter"/>
</dbReference>
<comment type="similarity">
    <text evidence="2">Belongs to the ATP11 family.</text>
</comment>
<dbReference type="OrthoDB" id="16535at2759"/>
<organism evidence="6 7">
    <name type="scientific">Scleroderma citrinum Foug A</name>
    <dbReference type="NCBI Taxonomy" id="1036808"/>
    <lineage>
        <taxon>Eukaryota</taxon>
        <taxon>Fungi</taxon>
        <taxon>Dikarya</taxon>
        <taxon>Basidiomycota</taxon>
        <taxon>Agaricomycotina</taxon>
        <taxon>Agaricomycetes</taxon>
        <taxon>Agaricomycetidae</taxon>
        <taxon>Boletales</taxon>
        <taxon>Sclerodermatineae</taxon>
        <taxon>Sclerodermataceae</taxon>
        <taxon>Scleroderma</taxon>
    </lineage>
</organism>
<keyword evidence="4" id="KW-0496">Mitochondrion</keyword>
<name>A0A0C3E0E2_9AGAM</name>
<keyword evidence="3" id="KW-0809">Transit peptide</keyword>
<evidence type="ECO:0000256" key="4">
    <source>
        <dbReference type="ARBA" id="ARBA00023128"/>
    </source>
</evidence>
<keyword evidence="7" id="KW-1185">Reference proteome</keyword>
<dbReference type="InterPro" id="IPR010591">
    <property type="entry name" value="ATP11"/>
</dbReference>
<dbReference type="GO" id="GO:0005739">
    <property type="term" value="C:mitochondrion"/>
    <property type="evidence" value="ECO:0007669"/>
    <property type="project" value="UniProtKB-SubCell"/>
</dbReference>
<dbReference type="Pfam" id="PF06644">
    <property type="entry name" value="ATP11"/>
    <property type="match status" value="1"/>
</dbReference>
<evidence type="ECO:0000313" key="6">
    <source>
        <dbReference type="EMBL" id="KIM61964.1"/>
    </source>
</evidence>
<dbReference type="InParanoid" id="A0A0C3E0E2"/>
<dbReference type="PANTHER" id="PTHR13126:SF0">
    <property type="entry name" value="ATP SYNTHASE MITOCHONDRIAL F1 COMPLEX ASSEMBLY FACTOR 1"/>
    <property type="match status" value="1"/>
</dbReference>
<dbReference type="PANTHER" id="PTHR13126">
    <property type="entry name" value="CHAPERONE ATP11"/>
    <property type="match status" value="1"/>
</dbReference>
<comment type="subcellular location">
    <subcellularLocation>
        <location evidence="1">Mitochondrion</location>
    </subcellularLocation>
</comment>
<evidence type="ECO:0000256" key="2">
    <source>
        <dbReference type="ARBA" id="ARBA00009116"/>
    </source>
</evidence>
<dbReference type="EMBL" id="KN822046">
    <property type="protein sequence ID" value="KIM61964.1"/>
    <property type="molecule type" value="Genomic_DNA"/>
</dbReference>
<evidence type="ECO:0000313" key="7">
    <source>
        <dbReference type="Proteomes" id="UP000053989"/>
    </source>
</evidence>
<gene>
    <name evidence="6" type="ORF">SCLCIDRAFT_16015</name>
</gene>
<evidence type="ECO:0000256" key="5">
    <source>
        <dbReference type="SAM" id="MobiDB-lite"/>
    </source>
</evidence>
<evidence type="ECO:0000256" key="3">
    <source>
        <dbReference type="ARBA" id="ARBA00022946"/>
    </source>
</evidence>